<accession>A0A820VAN9</accession>
<reference evidence="2" key="1">
    <citation type="submission" date="2021-02" db="EMBL/GenBank/DDBJ databases">
        <authorList>
            <person name="Nowell W R."/>
        </authorList>
    </citation>
    <scope>NUCLEOTIDE SEQUENCE</scope>
</reference>
<evidence type="ECO:0000313" key="3">
    <source>
        <dbReference type="Proteomes" id="UP000663866"/>
    </source>
</evidence>
<gene>
    <name evidence="2" type="ORF">OVN521_LOCUS40599</name>
</gene>
<sequence>INRPPTLKKESIQTRNRKPNTKRNESYSSKDKDAFSYGLLMKNEAAFNDYHAQAAAAAMAVNSGSSSPSSSAAYAAAAAFHPLFSTSMLSSIGTTGTSTSSSSTSSSPIKSSYMGHQQHVGVYAPYF</sequence>
<organism evidence="2 3">
    <name type="scientific">Rotaria magnacalcarata</name>
    <dbReference type="NCBI Taxonomy" id="392030"/>
    <lineage>
        <taxon>Eukaryota</taxon>
        <taxon>Metazoa</taxon>
        <taxon>Spiralia</taxon>
        <taxon>Gnathifera</taxon>
        <taxon>Rotifera</taxon>
        <taxon>Eurotatoria</taxon>
        <taxon>Bdelloidea</taxon>
        <taxon>Philodinida</taxon>
        <taxon>Philodinidae</taxon>
        <taxon>Rotaria</taxon>
    </lineage>
</organism>
<evidence type="ECO:0000256" key="1">
    <source>
        <dbReference type="SAM" id="MobiDB-lite"/>
    </source>
</evidence>
<name>A0A820VAN9_9BILA</name>
<feature type="region of interest" description="Disordered" evidence="1">
    <location>
        <begin position="91"/>
        <end position="112"/>
    </location>
</feature>
<feature type="non-terminal residue" evidence="2">
    <location>
        <position position="1"/>
    </location>
</feature>
<dbReference type="Proteomes" id="UP000663866">
    <property type="component" value="Unassembled WGS sequence"/>
</dbReference>
<protein>
    <submittedName>
        <fullName evidence="2">Uncharacterized protein</fullName>
    </submittedName>
</protein>
<keyword evidence="3" id="KW-1185">Reference proteome</keyword>
<comment type="caution">
    <text evidence="2">The sequence shown here is derived from an EMBL/GenBank/DDBJ whole genome shotgun (WGS) entry which is preliminary data.</text>
</comment>
<feature type="region of interest" description="Disordered" evidence="1">
    <location>
        <begin position="1"/>
        <end position="29"/>
    </location>
</feature>
<proteinExistence type="predicted"/>
<dbReference type="AlphaFoldDB" id="A0A820VAN9"/>
<dbReference type="EMBL" id="CAJOBG010052954">
    <property type="protein sequence ID" value="CAF4498400.1"/>
    <property type="molecule type" value="Genomic_DNA"/>
</dbReference>
<evidence type="ECO:0000313" key="2">
    <source>
        <dbReference type="EMBL" id="CAF4498400.1"/>
    </source>
</evidence>